<evidence type="ECO:0000313" key="1">
    <source>
        <dbReference type="EMBL" id="GBP39383.1"/>
    </source>
</evidence>
<proteinExistence type="predicted"/>
<dbReference type="OrthoDB" id="8190546at2759"/>
<dbReference type="AlphaFoldDB" id="A0A4C1VL84"/>
<accession>A0A4C1VL84</accession>
<sequence>MDTTYSESVCSRATVYADFKRGWRSIEAEKRAGRLLITGTQKKVQGVEKLISEKRRITFRASAKTGLQTIIHDYLSLRKRCTRWTPHKLTDEQKDFHVDWCRFMI</sequence>
<reference evidence="1 2" key="1">
    <citation type="journal article" date="2019" name="Commun. Biol.">
        <title>The bagworm genome reveals a unique fibroin gene that provides high tensile strength.</title>
        <authorList>
            <person name="Kono N."/>
            <person name="Nakamura H."/>
            <person name="Ohtoshi R."/>
            <person name="Tomita M."/>
            <person name="Numata K."/>
            <person name="Arakawa K."/>
        </authorList>
    </citation>
    <scope>NUCLEOTIDE SEQUENCE [LARGE SCALE GENOMIC DNA]</scope>
</reference>
<comment type="caution">
    <text evidence="1">The sequence shown here is derived from an EMBL/GenBank/DDBJ whole genome shotgun (WGS) entry which is preliminary data.</text>
</comment>
<evidence type="ECO:0000313" key="2">
    <source>
        <dbReference type="Proteomes" id="UP000299102"/>
    </source>
</evidence>
<gene>
    <name evidence="1" type="ORF">EVAR_95834_1</name>
</gene>
<organism evidence="1 2">
    <name type="scientific">Eumeta variegata</name>
    <name type="common">Bagworm moth</name>
    <name type="synonym">Eumeta japonica</name>
    <dbReference type="NCBI Taxonomy" id="151549"/>
    <lineage>
        <taxon>Eukaryota</taxon>
        <taxon>Metazoa</taxon>
        <taxon>Ecdysozoa</taxon>
        <taxon>Arthropoda</taxon>
        <taxon>Hexapoda</taxon>
        <taxon>Insecta</taxon>
        <taxon>Pterygota</taxon>
        <taxon>Neoptera</taxon>
        <taxon>Endopterygota</taxon>
        <taxon>Lepidoptera</taxon>
        <taxon>Glossata</taxon>
        <taxon>Ditrysia</taxon>
        <taxon>Tineoidea</taxon>
        <taxon>Psychidae</taxon>
        <taxon>Oiketicinae</taxon>
        <taxon>Eumeta</taxon>
    </lineage>
</organism>
<keyword evidence="2" id="KW-1185">Reference proteome</keyword>
<dbReference type="Proteomes" id="UP000299102">
    <property type="component" value="Unassembled WGS sequence"/>
</dbReference>
<protein>
    <submittedName>
        <fullName evidence="1">Uncharacterized protein</fullName>
    </submittedName>
</protein>
<name>A0A4C1VL84_EUMVA</name>
<dbReference type="EMBL" id="BGZK01000365">
    <property type="protein sequence ID" value="GBP39383.1"/>
    <property type="molecule type" value="Genomic_DNA"/>
</dbReference>